<feature type="transmembrane region" description="Helical" evidence="7">
    <location>
        <begin position="238"/>
        <end position="260"/>
    </location>
</feature>
<evidence type="ECO:0000256" key="8">
    <source>
        <dbReference type="SAM" id="MobiDB-lite"/>
    </source>
</evidence>
<dbReference type="AlphaFoldDB" id="A0A8H9GL38"/>
<dbReference type="InterPro" id="IPR050809">
    <property type="entry name" value="UgpAE/MalFG_permease"/>
</dbReference>
<evidence type="ECO:0000256" key="6">
    <source>
        <dbReference type="ARBA" id="ARBA00023136"/>
    </source>
</evidence>
<feature type="transmembrane region" description="Helical" evidence="7">
    <location>
        <begin position="298"/>
        <end position="320"/>
    </location>
</feature>
<keyword evidence="5 7" id="KW-1133">Transmembrane helix</keyword>
<protein>
    <submittedName>
        <fullName evidence="10">Sugar ABC transporter permease</fullName>
    </submittedName>
</protein>
<keyword evidence="2 7" id="KW-0813">Transport</keyword>
<feature type="domain" description="ABC transmembrane type-1" evidence="9">
    <location>
        <begin position="103"/>
        <end position="319"/>
    </location>
</feature>
<comment type="caution">
    <text evidence="10">The sequence shown here is derived from an EMBL/GenBank/DDBJ whole genome shotgun (WGS) entry which is preliminary data.</text>
</comment>
<dbReference type="EMBL" id="BMPT01000016">
    <property type="protein sequence ID" value="GGM36690.1"/>
    <property type="molecule type" value="Genomic_DNA"/>
</dbReference>
<dbReference type="PANTHER" id="PTHR43227:SF8">
    <property type="entry name" value="DIACETYLCHITOBIOSE UPTAKE SYSTEM PERMEASE PROTEIN DASB"/>
    <property type="match status" value="1"/>
</dbReference>
<accession>A0A8H9GL38</accession>
<dbReference type="InterPro" id="IPR035906">
    <property type="entry name" value="MetI-like_sf"/>
</dbReference>
<keyword evidence="11" id="KW-1185">Reference proteome</keyword>
<evidence type="ECO:0000259" key="9">
    <source>
        <dbReference type="PROSITE" id="PS50928"/>
    </source>
</evidence>
<dbReference type="PANTHER" id="PTHR43227">
    <property type="entry name" value="BLL4140 PROTEIN"/>
    <property type="match status" value="1"/>
</dbReference>
<evidence type="ECO:0000256" key="2">
    <source>
        <dbReference type="ARBA" id="ARBA00022448"/>
    </source>
</evidence>
<feature type="compositionally biased region" description="Low complexity" evidence="8">
    <location>
        <begin position="10"/>
        <end position="20"/>
    </location>
</feature>
<organism evidence="10 11">
    <name type="scientific">Promicromonospora citrea</name>
    <dbReference type="NCBI Taxonomy" id="43677"/>
    <lineage>
        <taxon>Bacteria</taxon>
        <taxon>Bacillati</taxon>
        <taxon>Actinomycetota</taxon>
        <taxon>Actinomycetes</taxon>
        <taxon>Micrococcales</taxon>
        <taxon>Promicromonosporaceae</taxon>
        <taxon>Promicromonospora</taxon>
    </lineage>
</organism>
<evidence type="ECO:0000256" key="3">
    <source>
        <dbReference type="ARBA" id="ARBA00022475"/>
    </source>
</evidence>
<dbReference type="RefSeq" id="WP_171107701.1">
    <property type="nucleotide sequence ID" value="NZ_BMPT01000016.1"/>
</dbReference>
<sequence>MTAQAPPTPRSSGPAPAGAGRAAVGWSGGWSSRARAAAARPWLLLAPALLVLAVLLLWPLVRVFLFSLQDYGLREITTGEANWIGLRNYGEILTAPELWTVVLPNTVGFAVLSVAGTVVFGTAVAVLLASLGPFWRTVTSSAIMAAWAMPAVTGTYVWVWIFDADRGVFNDTLMNLGLLDDPTNWFTNRWTFYAIVLLNVIHHGFPFVAVTVLAGLLGVPKEMLEAAEMDGAGAFRRFFSIVVPQLRQVFAVVIILSTIWDFKVFAQVYLMPGGAGSNRSVLNLGVWSYVESFGQNRYGFGSAIAVLLTLLLLAITAVYVRTVLAEEER</sequence>
<keyword evidence="6 7" id="KW-0472">Membrane</keyword>
<feature type="transmembrane region" description="Helical" evidence="7">
    <location>
        <begin position="141"/>
        <end position="161"/>
    </location>
</feature>
<dbReference type="InterPro" id="IPR000515">
    <property type="entry name" value="MetI-like"/>
</dbReference>
<dbReference type="GO" id="GO:0005886">
    <property type="term" value="C:plasma membrane"/>
    <property type="evidence" value="ECO:0007669"/>
    <property type="project" value="UniProtKB-SubCell"/>
</dbReference>
<dbReference type="Proteomes" id="UP000655589">
    <property type="component" value="Unassembled WGS sequence"/>
</dbReference>
<evidence type="ECO:0000313" key="10">
    <source>
        <dbReference type="EMBL" id="GGM36690.1"/>
    </source>
</evidence>
<feature type="region of interest" description="Disordered" evidence="8">
    <location>
        <begin position="1"/>
        <end position="20"/>
    </location>
</feature>
<dbReference type="CDD" id="cd06261">
    <property type="entry name" value="TM_PBP2"/>
    <property type="match status" value="1"/>
</dbReference>
<reference evidence="10" key="1">
    <citation type="journal article" date="2014" name="Int. J. Syst. Evol. Microbiol.">
        <title>Complete genome sequence of Corynebacterium casei LMG S-19264T (=DSM 44701T), isolated from a smear-ripened cheese.</title>
        <authorList>
            <consortium name="US DOE Joint Genome Institute (JGI-PGF)"/>
            <person name="Walter F."/>
            <person name="Albersmeier A."/>
            <person name="Kalinowski J."/>
            <person name="Ruckert C."/>
        </authorList>
    </citation>
    <scope>NUCLEOTIDE SEQUENCE</scope>
    <source>
        <strain evidence="10">JCM 3051</strain>
    </source>
</reference>
<keyword evidence="4 7" id="KW-0812">Transmembrane</keyword>
<feature type="transmembrane region" description="Helical" evidence="7">
    <location>
        <begin position="42"/>
        <end position="61"/>
    </location>
</feature>
<comment type="similarity">
    <text evidence="7">Belongs to the binding-protein-dependent transport system permease family.</text>
</comment>
<evidence type="ECO:0000256" key="7">
    <source>
        <dbReference type="RuleBase" id="RU363032"/>
    </source>
</evidence>
<dbReference type="Pfam" id="PF00528">
    <property type="entry name" value="BPD_transp_1"/>
    <property type="match status" value="1"/>
</dbReference>
<name>A0A8H9GL38_9MICO</name>
<dbReference type="PROSITE" id="PS50928">
    <property type="entry name" value="ABC_TM1"/>
    <property type="match status" value="1"/>
</dbReference>
<evidence type="ECO:0000256" key="4">
    <source>
        <dbReference type="ARBA" id="ARBA00022692"/>
    </source>
</evidence>
<dbReference type="SUPFAM" id="SSF161098">
    <property type="entry name" value="MetI-like"/>
    <property type="match status" value="1"/>
</dbReference>
<feature type="transmembrane region" description="Helical" evidence="7">
    <location>
        <begin position="190"/>
        <end position="217"/>
    </location>
</feature>
<keyword evidence="3" id="KW-1003">Cell membrane</keyword>
<evidence type="ECO:0000256" key="5">
    <source>
        <dbReference type="ARBA" id="ARBA00022989"/>
    </source>
</evidence>
<proteinExistence type="inferred from homology"/>
<reference evidence="10" key="2">
    <citation type="submission" date="2020-09" db="EMBL/GenBank/DDBJ databases">
        <authorList>
            <person name="Sun Q."/>
            <person name="Ohkuma M."/>
        </authorList>
    </citation>
    <scope>NUCLEOTIDE SEQUENCE</scope>
    <source>
        <strain evidence="10">JCM 3051</strain>
    </source>
</reference>
<feature type="transmembrane region" description="Helical" evidence="7">
    <location>
        <begin position="107"/>
        <end position="129"/>
    </location>
</feature>
<evidence type="ECO:0000313" key="11">
    <source>
        <dbReference type="Proteomes" id="UP000655589"/>
    </source>
</evidence>
<comment type="subcellular location">
    <subcellularLocation>
        <location evidence="1 7">Cell membrane</location>
        <topology evidence="1 7">Multi-pass membrane protein</topology>
    </subcellularLocation>
</comment>
<evidence type="ECO:0000256" key="1">
    <source>
        <dbReference type="ARBA" id="ARBA00004651"/>
    </source>
</evidence>
<gene>
    <name evidence="10" type="ORF">GCM10010102_35120</name>
</gene>
<dbReference type="Gene3D" id="1.10.3720.10">
    <property type="entry name" value="MetI-like"/>
    <property type="match status" value="1"/>
</dbReference>
<dbReference type="GO" id="GO:0055085">
    <property type="term" value="P:transmembrane transport"/>
    <property type="evidence" value="ECO:0007669"/>
    <property type="project" value="InterPro"/>
</dbReference>